<evidence type="ECO:0000313" key="2">
    <source>
        <dbReference type="RefSeq" id="XP_027195165.1"/>
    </source>
</evidence>
<keyword evidence="1" id="KW-1185">Reference proteome</keyword>
<dbReference type="InParanoid" id="A0A6P6XNW5"/>
<name>A0A6P6XNW5_DERPT</name>
<dbReference type="GeneID" id="113789785"/>
<gene>
    <name evidence="2" type="primary">LOC113789785</name>
</gene>
<evidence type="ECO:0000313" key="1">
    <source>
        <dbReference type="Proteomes" id="UP000515146"/>
    </source>
</evidence>
<organism evidence="1 2">
    <name type="scientific">Dermatophagoides pteronyssinus</name>
    <name type="common">European house dust mite</name>
    <dbReference type="NCBI Taxonomy" id="6956"/>
    <lineage>
        <taxon>Eukaryota</taxon>
        <taxon>Metazoa</taxon>
        <taxon>Ecdysozoa</taxon>
        <taxon>Arthropoda</taxon>
        <taxon>Chelicerata</taxon>
        <taxon>Arachnida</taxon>
        <taxon>Acari</taxon>
        <taxon>Acariformes</taxon>
        <taxon>Sarcoptiformes</taxon>
        <taxon>Astigmata</taxon>
        <taxon>Psoroptidia</taxon>
        <taxon>Analgoidea</taxon>
        <taxon>Pyroglyphidae</taxon>
        <taxon>Dermatophagoidinae</taxon>
        <taxon>Dermatophagoides</taxon>
    </lineage>
</organism>
<proteinExistence type="predicted"/>
<dbReference type="KEGG" id="dpte:113789785"/>
<dbReference type="RefSeq" id="XP_027195165.1">
    <property type="nucleotide sequence ID" value="XM_027339364.1"/>
</dbReference>
<dbReference type="OrthoDB" id="6498927at2759"/>
<dbReference type="Proteomes" id="UP000515146">
    <property type="component" value="Unplaced"/>
</dbReference>
<reference evidence="2" key="1">
    <citation type="submission" date="2025-08" db="UniProtKB">
        <authorList>
            <consortium name="RefSeq"/>
        </authorList>
    </citation>
    <scope>IDENTIFICATION</scope>
    <source>
        <strain evidence="2">Airmid</strain>
    </source>
</reference>
<protein>
    <submittedName>
        <fullName evidence="2">Uncharacterized protein LOC113789785</fullName>
    </submittedName>
</protein>
<accession>A0A6P6XNW5</accession>
<sequence length="103" mass="11934">MALEFFIRKYFNHQFAIVHYYRSLWIMLICYILLLLSTTMFIEKADAFIFWKAKTTACDICDGIDTYSGRNVMCCFLSSKCCGYNNIDDLETARMNVTSTGST</sequence>
<dbReference type="AlphaFoldDB" id="A0A6P6XNW5"/>